<comment type="caution">
    <text evidence="3">The sequence shown here is derived from an EMBL/GenBank/DDBJ whole genome shotgun (WGS) entry which is preliminary data.</text>
</comment>
<accession>A0A1W9KRB5</accession>
<proteinExistence type="predicted"/>
<gene>
    <name evidence="3" type="ORF">BWK72_16110</name>
</gene>
<dbReference type="AlphaFoldDB" id="A0A1W9KRB5"/>
<name>A0A1W9KRB5_9BURK</name>
<sequence length="182" mass="20286">MSNQPSAAAEPGNAPIRSFSHSHDGIVLHLEAMKALPELLRAAEQAREVAEQTRSFFRDVIFEHHQEEERALFEAVLASAAEGEELAQMKAAIDRLTREHRTVEAVCKQLEPDLKKMAKGQPCKLDLVAIDNLIREYSAHARFEEDDFLPKADQILSRNPNHMAALGLSLHVRNVSLSPSCT</sequence>
<reference evidence="3 4" key="1">
    <citation type="submission" date="2017-01" db="EMBL/GenBank/DDBJ databases">
        <title>Novel large sulfur bacteria in the metagenomes of groundwater-fed chemosynthetic microbial mats in the Lake Huron basin.</title>
        <authorList>
            <person name="Sharrar A.M."/>
            <person name="Flood B.E."/>
            <person name="Bailey J.V."/>
            <person name="Jones D.S."/>
            <person name="Biddanda B."/>
            <person name="Ruberg S.A."/>
            <person name="Marcus D.N."/>
            <person name="Dick G.J."/>
        </authorList>
    </citation>
    <scope>NUCLEOTIDE SEQUENCE [LARGE SCALE GENOMIC DNA]</scope>
    <source>
        <strain evidence="3">A7</strain>
    </source>
</reference>
<keyword evidence="1" id="KW-0175">Coiled coil</keyword>
<dbReference type="Pfam" id="PF01814">
    <property type="entry name" value="Hemerythrin"/>
    <property type="match status" value="1"/>
</dbReference>
<feature type="coiled-coil region" evidence="1">
    <location>
        <begin position="79"/>
        <end position="106"/>
    </location>
</feature>
<protein>
    <recommendedName>
        <fullName evidence="2">Hemerythrin-like domain-containing protein</fullName>
    </recommendedName>
</protein>
<evidence type="ECO:0000259" key="2">
    <source>
        <dbReference type="Pfam" id="PF01814"/>
    </source>
</evidence>
<dbReference type="InterPro" id="IPR012312">
    <property type="entry name" value="Hemerythrin-like"/>
</dbReference>
<evidence type="ECO:0000313" key="3">
    <source>
        <dbReference type="EMBL" id="OQW86821.1"/>
    </source>
</evidence>
<dbReference type="Proteomes" id="UP000192505">
    <property type="component" value="Unassembled WGS sequence"/>
</dbReference>
<dbReference type="EMBL" id="MTEI01000013">
    <property type="protein sequence ID" value="OQW86821.1"/>
    <property type="molecule type" value="Genomic_DNA"/>
</dbReference>
<organism evidence="3 4">
    <name type="scientific">Rhodoferax ferrireducens</name>
    <dbReference type="NCBI Taxonomy" id="192843"/>
    <lineage>
        <taxon>Bacteria</taxon>
        <taxon>Pseudomonadati</taxon>
        <taxon>Pseudomonadota</taxon>
        <taxon>Betaproteobacteria</taxon>
        <taxon>Burkholderiales</taxon>
        <taxon>Comamonadaceae</taxon>
        <taxon>Rhodoferax</taxon>
    </lineage>
</organism>
<dbReference type="Gene3D" id="1.20.120.520">
    <property type="entry name" value="nmb1532 protein domain like"/>
    <property type="match status" value="1"/>
</dbReference>
<feature type="domain" description="Hemerythrin-like" evidence="2">
    <location>
        <begin position="16"/>
        <end position="152"/>
    </location>
</feature>
<evidence type="ECO:0000313" key="4">
    <source>
        <dbReference type="Proteomes" id="UP000192505"/>
    </source>
</evidence>
<evidence type="ECO:0000256" key="1">
    <source>
        <dbReference type="SAM" id="Coils"/>
    </source>
</evidence>